<evidence type="ECO:0000256" key="2">
    <source>
        <dbReference type="ARBA" id="ARBA00022692"/>
    </source>
</evidence>
<evidence type="ECO:0000256" key="1">
    <source>
        <dbReference type="ARBA" id="ARBA00004167"/>
    </source>
</evidence>
<dbReference type="EMBL" id="UINC01000731">
    <property type="protein sequence ID" value="SUZ60261.1"/>
    <property type="molecule type" value="Genomic_DNA"/>
</dbReference>
<dbReference type="InterPro" id="IPR007452">
    <property type="entry name" value="TamB_C"/>
</dbReference>
<proteinExistence type="predicted"/>
<dbReference type="InterPro" id="IPR008023">
    <property type="entry name" value="DUF748"/>
</dbReference>
<feature type="domain" description="Translocation and assembly module TamB C-terminal" evidence="6">
    <location>
        <begin position="1008"/>
        <end position="1358"/>
    </location>
</feature>
<protein>
    <recommendedName>
        <fullName evidence="6">Translocation and assembly module TamB C-terminal domain-containing protein</fullName>
    </recommendedName>
</protein>
<keyword evidence="2 5" id="KW-0812">Transmembrane</keyword>
<reference evidence="7" key="1">
    <citation type="submission" date="2018-05" db="EMBL/GenBank/DDBJ databases">
        <authorList>
            <person name="Lanie J.A."/>
            <person name="Ng W.-L."/>
            <person name="Kazmierczak K.M."/>
            <person name="Andrzejewski T.M."/>
            <person name="Davidsen T.M."/>
            <person name="Wayne K.J."/>
            <person name="Tettelin H."/>
            <person name="Glass J.I."/>
            <person name="Rusch D."/>
            <person name="Podicherti R."/>
            <person name="Tsui H.-C.T."/>
            <person name="Winkler M.E."/>
        </authorList>
    </citation>
    <scope>NUCLEOTIDE SEQUENCE</scope>
</reference>
<comment type="subcellular location">
    <subcellularLocation>
        <location evidence="1">Membrane</location>
        <topology evidence="1">Single-pass membrane protein</topology>
    </subcellularLocation>
</comment>
<evidence type="ECO:0000256" key="3">
    <source>
        <dbReference type="ARBA" id="ARBA00022989"/>
    </source>
</evidence>
<accession>A0A381P062</accession>
<keyword evidence="3 5" id="KW-1133">Transmembrane helix</keyword>
<feature type="transmembrane region" description="Helical" evidence="5">
    <location>
        <begin position="28"/>
        <end position="51"/>
    </location>
</feature>
<name>A0A381P062_9ZZZZ</name>
<keyword evidence="4 5" id="KW-0472">Membrane</keyword>
<organism evidence="7">
    <name type="scientific">marine metagenome</name>
    <dbReference type="NCBI Taxonomy" id="408172"/>
    <lineage>
        <taxon>unclassified sequences</taxon>
        <taxon>metagenomes</taxon>
        <taxon>ecological metagenomes</taxon>
    </lineage>
</organism>
<dbReference type="GO" id="GO:0005886">
    <property type="term" value="C:plasma membrane"/>
    <property type="evidence" value="ECO:0007669"/>
    <property type="project" value="InterPro"/>
</dbReference>
<evidence type="ECO:0000313" key="7">
    <source>
        <dbReference type="EMBL" id="SUZ60261.1"/>
    </source>
</evidence>
<sequence>MDELRVKEPRTDSNADVTMPAVKGGRWWYARLPLVLAVGLVAALVVTSVTVDVGPALRGQVEQIGSQQLGRPMHVGKLSVYLFLGRFLAEDLIIEGPTPDDRPFLRADRIVVSMPWSSLFRRELLFDSIEIADWEMVLESFPDGRHTFPDLDGDPADIDGTAVANGSDNGDLFITTLSYIRAHRGTVIFDDYGSNWSAVTPNFDITVTKLEDYRGQVTFSNGTVQIGSYEPITASVQAEFGIEGSDVMFDRLDLETNGTISHLVGKVETANWPEQHYEVQSEGDLGVLRDIFFAHDPFTVSGMGHFGGTYHKYENGYDLRGDFQSDLAMINEQPFLELSGSLRWRNDDFDVFDTSSIFHDGPLQFEYALRSPDLPDGHTGRLDLNYRNVDLQLLTDKLALAGVRLQGQSTGWNRMSWPRGHFQEHEGEGHVEALPPDGVQLQAALIDQSVLNPETASSQPFRRFSIGGSTSYRLGPKWIDLAVGSWIATPRTRIVFEGRTAYGDDSEIPFNLTSADWQETDQILAGVMTAFGELTNEFEISGQGTFNGVIQGAISNPRVSGVFDAKGMRLWDVMWGRWAGEAIIEDGYYEITDGHVTDGGSEIEFDGRFAFSYPRTDGDEEMNATFKITDRRATDFLTAFEQEGYRVEGLLSGELHLYGHYEAPFGFGQMSMRNGTAYGEPVESGVAGLRFEGVGVRLDGMEMVKGGGVVTGAAFVNWLGTYTFNADGYGIPMSEVATVENPYVPLSGTLQFTASGVGAFETPNYDVRGRVDSLFLSEEEIGQVTGRIGVRNEELEIEIEAASPRLAISALGRVALTTEGDAELAFRFTDTALDPYIRVFEPRLQPYTTILASGSTRIVGELSNPEHLLVDTTIEQLQLGLFDYELRNDGDVRIALDQEVVRIEQMQLGGEDTALNLSGEVRLRTDEVAIRATGDANLGILQGFIGDIRSSGNAELVAEIRGSIDVPVLDGFAAVTDGRLRLFSLPHSLEAVNGRAVFDAEGIHLDDLSATLGGGLVQFGGRVGLDGYLPGELDMTLTGQGMQLRYPEGIRSVIDADLSLQGSFEDPILVGVLEVVDATWVRQFEVDTQFLNFSTQDETYDPESEIESAFPIRYDLQINAPGTLRVEDRNARVTASVDLRMQGTAQQPQLLGYIEVDRGEVFFEGNRYFVTSGSVDFSDPTKIDPFFDVEAETSVRVPGQIYRVIFHAAGTAERFVPDLTSDPPLPAIDILALLLGSVHDPAEGELRAIRTGTEADRQLLQARAAQLLTNPISSGFGQVVEESFGVDSFQIGSSLSDATSRQTAELRPTARLTIGKRVSDRAYLTLSRALTGGERDLLILLEYDQSDRLSWVLSQNEDRTYAIDFRVRHAF</sequence>
<dbReference type="GO" id="GO:0097347">
    <property type="term" value="C:TAM protein secretion complex"/>
    <property type="evidence" value="ECO:0007669"/>
    <property type="project" value="TreeGrafter"/>
</dbReference>
<dbReference type="PANTHER" id="PTHR36985">
    <property type="entry name" value="TRANSLOCATION AND ASSEMBLY MODULE SUBUNIT TAMB"/>
    <property type="match status" value="1"/>
</dbReference>
<dbReference type="Pfam" id="PF05359">
    <property type="entry name" value="DUF748"/>
    <property type="match status" value="1"/>
</dbReference>
<gene>
    <name evidence="7" type="ORF">METZ01_LOCUS13115</name>
</gene>
<dbReference type="Pfam" id="PF04357">
    <property type="entry name" value="TamB"/>
    <property type="match status" value="1"/>
</dbReference>
<evidence type="ECO:0000256" key="5">
    <source>
        <dbReference type="SAM" id="Phobius"/>
    </source>
</evidence>
<evidence type="ECO:0000256" key="4">
    <source>
        <dbReference type="ARBA" id="ARBA00023136"/>
    </source>
</evidence>
<dbReference type="GO" id="GO:0009306">
    <property type="term" value="P:protein secretion"/>
    <property type="evidence" value="ECO:0007669"/>
    <property type="project" value="InterPro"/>
</dbReference>
<dbReference type="PANTHER" id="PTHR36985:SF1">
    <property type="entry name" value="TRANSLOCATION AND ASSEMBLY MODULE SUBUNIT TAMB"/>
    <property type="match status" value="1"/>
</dbReference>
<evidence type="ECO:0000259" key="6">
    <source>
        <dbReference type="Pfam" id="PF04357"/>
    </source>
</evidence>